<dbReference type="InterPro" id="IPR007656">
    <property type="entry name" value="GTD-bd"/>
</dbReference>
<sequence length="282" mass="32387">MECAPCIKFLNQGSDFGCGFFMFGRFLPVFNLLGLFLVFILGLKVLQVGVHWEIFMEFLCDFRGKSRDFRNRVCSKCGSGDHVCSPKVKSLETSPNADCLLLSKNVNAEERDHVDINDGHGDSDGDDESVGYGEDGEFDVFALRKMVKLERRRRNEARVELEKERMAAASAAEEAMAMILRLQNEKSCTEIQAKQYRQMAEQKQQYDEVMFRSMQWIIMEHESERSPLEEQLRLYRQKLQQCLKGDETVAQSQEADPSSNLIENCMDDGLDVDPWEPVRPQL</sequence>
<reference evidence="8 9" key="1">
    <citation type="submission" date="2019-09" db="EMBL/GenBank/DDBJ databases">
        <authorList>
            <person name="Ou C."/>
        </authorList>
    </citation>
    <scope>NUCLEOTIDE SEQUENCE [LARGE SCALE GENOMIC DNA]</scope>
    <source>
        <strain evidence="8">S2</strain>
        <tissue evidence="8">Leaf</tissue>
    </source>
</reference>
<protein>
    <recommendedName>
        <fullName evidence="7">GTD-binding domain-containing protein</fullName>
    </recommendedName>
</protein>
<dbReference type="PANTHER" id="PTHR31422">
    <property type="entry name" value="BNAANNG28530D PROTEIN"/>
    <property type="match status" value="1"/>
</dbReference>
<evidence type="ECO:0000256" key="6">
    <source>
        <dbReference type="SAM" id="Phobius"/>
    </source>
</evidence>
<accession>A0A5N5FPQ6</accession>
<feature type="transmembrane region" description="Helical" evidence="6">
    <location>
        <begin position="26"/>
        <end position="46"/>
    </location>
</feature>
<dbReference type="AlphaFoldDB" id="A0A5N5FPQ6"/>
<dbReference type="OrthoDB" id="1100010at2759"/>
<evidence type="ECO:0000259" key="7">
    <source>
        <dbReference type="PROSITE" id="PS51775"/>
    </source>
</evidence>
<name>A0A5N5FPQ6_9ROSA</name>
<feature type="domain" description="GTD-binding" evidence="7">
    <location>
        <begin position="138"/>
        <end position="236"/>
    </location>
</feature>
<dbReference type="GO" id="GO:0016020">
    <property type="term" value="C:membrane"/>
    <property type="evidence" value="ECO:0007669"/>
    <property type="project" value="UniProtKB-SubCell"/>
</dbReference>
<dbReference type="EMBL" id="SMOL01000695">
    <property type="protein sequence ID" value="KAB2603320.1"/>
    <property type="molecule type" value="Genomic_DNA"/>
</dbReference>
<evidence type="ECO:0000256" key="1">
    <source>
        <dbReference type="ARBA" id="ARBA00004370"/>
    </source>
</evidence>
<dbReference type="Pfam" id="PF04576">
    <property type="entry name" value="Zein-binding"/>
    <property type="match status" value="1"/>
</dbReference>
<keyword evidence="4 6" id="KW-0472">Membrane</keyword>
<comment type="subcellular location">
    <subcellularLocation>
        <location evidence="1">Membrane</location>
    </subcellularLocation>
</comment>
<keyword evidence="5" id="KW-0175">Coiled coil</keyword>
<feature type="coiled-coil region" evidence="5">
    <location>
        <begin position="154"/>
        <end position="199"/>
    </location>
</feature>
<keyword evidence="3 6" id="KW-1133">Transmembrane helix</keyword>
<dbReference type="Proteomes" id="UP000327157">
    <property type="component" value="Chromosome 10"/>
</dbReference>
<dbReference type="PANTHER" id="PTHR31422:SF2">
    <property type="entry name" value="PROTEIN FLOURY 1-LIKE"/>
    <property type="match status" value="1"/>
</dbReference>
<keyword evidence="2 6" id="KW-0812">Transmembrane</keyword>
<evidence type="ECO:0000313" key="8">
    <source>
        <dbReference type="EMBL" id="KAB2603320.1"/>
    </source>
</evidence>
<evidence type="ECO:0000256" key="5">
    <source>
        <dbReference type="SAM" id="Coils"/>
    </source>
</evidence>
<dbReference type="PROSITE" id="PS51775">
    <property type="entry name" value="GTD_BINDING"/>
    <property type="match status" value="1"/>
</dbReference>
<dbReference type="GO" id="GO:0080115">
    <property type="term" value="F:myosin XI tail binding"/>
    <property type="evidence" value="ECO:0007669"/>
    <property type="project" value="UniProtKB-ARBA"/>
</dbReference>
<evidence type="ECO:0000256" key="3">
    <source>
        <dbReference type="ARBA" id="ARBA00022989"/>
    </source>
</evidence>
<evidence type="ECO:0000313" key="9">
    <source>
        <dbReference type="Proteomes" id="UP000327157"/>
    </source>
</evidence>
<reference evidence="9" key="2">
    <citation type="submission" date="2019-10" db="EMBL/GenBank/DDBJ databases">
        <title>A de novo genome assembly of a pear dwarfing rootstock.</title>
        <authorList>
            <person name="Wang F."/>
            <person name="Wang J."/>
            <person name="Li S."/>
            <person name="Zhang Y."/>
            <person name="Fang M."/>
            <person name="Ma L."/>
            <person name="Zhao Y."/>
            <person name="Jiang S."/>
        </authorList>
    </citation>
    <scope>NUCLEOTIDE SEQUENCE [LARGE SCALE GENOMIC DNA]</scope>
</reference>
<evidence type="ECO:0000256" key="2">
    <source>
        <dbReference type="ARBA" id="ARBA00022692"/>
    </source>
</evidence>
<gene>
    <name evidence="8" type="ORF">D8674_004325</name>
</gene>
<organism evidence="8 9">
    <name type="scientific">Pyrus ussuriensis x Pyrus communis</name>
    <dbReference type="NCBI Taxonomy" id="2448454"/>
    <lineage>
        <taxon>Eukaryota</taxon>
        <taxon>Viridiplantae</taxon>
        <taxon>Streptophyta</taxon>
        <taxon>Embryophyta</taxon>
        <taxon>Tracheophyta</taxon>
        <taxon>Spermatophyta</taxon>
        <taxon>Magnoliopsida</taxon>
        <taxon>eudicotyledons</taxon>
        <taxon>Gunneridae</taxon>
        <taxon>Pentapetalae</taxon>
        <taxon>rosids</taxon>
        <taxon>fabids</taxon>
        <taxon>Rosales</taxon>
        <taxon>Rosaceae</taxon>
        <taxon>Amygdaloideae</taxon>
        <taxon>Maleae</taxon>
        <taxon>Pyrus</taxon>
    </lineage>
</organism>
<comment type="caution">
    <text evidence="8">The sequence shown here is derived from an EMBL/GenBank/DDBJ whole genome shotgun (WGS) entry which is preliminary data.</text>
</comment>
<evidence type="ECO:0000256" key="4">
    <source>
        <dbReference type="ARBA" id="ARBA00023136"/>
    </source>
</evidence>
<proteinExistence type="predicted"/>
<keyword evidence="9" id="KW-1185">Reference proteome</keyword>
<reference evidence="8 9" key="3">
    <citation type="submission" date="2019-11" db="EMBL/GenBank/DDBJ databases">
        <title>A de novo genome assembly of a pear dwarfing rootstock.</title>
        <authorList>
            <person name="Wang F."/>
            <person name="Wang J."/>
            <person name="Li S."/>
            <person name="Zhang Y."/>
            <person name="Fang M."/>
            <person name="Ma L."/>
            <person name="Zhao Y."/>
            <person name="Jiang S."/>
        </authorList>
    </citation>
    <scope>NUCLEOTIDE SEQUENCE [LARGE SCALE GENOMIC DNA]</scope>
    <source>
        <strain evidence="8">S2</strain>
        <tissue evidence="8">Leaf</tissue>
    </source>
</reference>